<organism evidence="3 4">
    <name type="scientific">Dethiosulfatarculus sandiegensis</name>
    <dbReference type="NCBI Taxonomy" id="1429043"/>
    <lineage>
        <taxon>Bacteria</taxon>
        <taxon>Pseudomonadati</taxon>
        <taxon>Thermodesulfobacteriota</taxon>
        <taxon>Desulfarculia</taxon>
        <taxon>Desulfarculales</taxon>
        <taxon>Desulfarculaceae</taxon>
        <taxon>Dethiosulfatarculus</taxon>
    </lineage>
</organism>
<dbReference type="PANTHER" id="PTHR30160:SF7">
    <property type="entry name" value="ADP-HEPTOSE--LPS HEPTOSYLTRANSFERASE 2"/>
    <property type="match status" value="1"/>
</dbReference>
<evidence type="ECO:0000313" key="4">
    <source>
        <dbReference type="Proteomes" id="UP000032233"/>
    </source>
</evidence>
<protein>
    <recommendedName>
        <fullName evidence="5">Glycosyltransferase family 9 protein</fullName>
    </recommendedName>
</protein>
<evidence type="ECO:0000313" key="3">
    <source>
        <dbReference type="EMBL" id="KIX12924.1"/>
    </source>
</evidence>
<proteinExistence type="predicted"/>
<dbReference type="GO" id="GO:0009244">
    <property type="term" value="P:lipopolysaccharide core region biosynthetic process"/>
    <property type="evidence" value="ECO:0007669"/>
    <property type="project" value="TreeGrafter"/>
</dbReference>
<dbReference type="Proteomes" id="UP000032233">
    <property type="component" value="Unassembled WGS sequence"/>
</dbReference>
<dbReference type="SUPFAM" id="SSF53756">
    <property type="entry name" value="UDP-Glycosyltransferase/glycogen phosphorylase"/>
    <property type="match status" value="1"/>
</dbReference>
<comment type="caution">
    <text evidence="3">The sequence shown here is derived from an EMBL/GenBank/DDBJ whole genome shotgun (WGS) entry which is preliminary data.</text>
</comment>
<dbReference type="Pfam" id="PF01075">
    <property type="entry name" value="Glyco_transf_9"/>
    <property type="match status" value="1"/>
</dbReference>
<evidence type="ECO:0000256" key="1">
    <source>
        <dbReference type="ARBA" id="ARBA00022676"/>
    </source>
</evidence>
<reference evidence="3 4" key="1">
    <citation type="submission" date="2013-11" db="EMBL/GenBank/DDBJ databases">
        <title>Metagenomic analysis of a methanogenic consortium involved in long chain n-alkane degradation.</title>
        <authorList>
            <person name="Davidova I.A."/>
            <person name="Callaghan A.V."/>
            <person name="Wawrik B."/>
            <person name="Pruitt S."/>
            <person name="Marks C."/>
            <person name="Duncan K.E."/>
            <person name="Suflita J.M."/>
        </authorList>
    </citation>
    <scope>NUCLEOTIDE SEQUENCE [LARGE SCALE GENOMIC DNA]</scope>
    <source>
        <strain evidence="3 4">SPR</strain>
    </source>
</reference>
<dbReference type="RefSeq" id="WP_044349974.1">
    <property type="nucleotide sequence ID" value="NZ_AZAC01000021.1"/>
</dbReference>
<dbReference type="InterPro" id="IPR051199">
    <property type="entry name" value="LPS_LOS_Heptosyltrfase"/>
</dbReference>
<keyword evidence="4" id="KW-1185">Reference proteome</keyword>
<keyword evidence="1" id="KW-0328">Glycosyltransferase</keyword>
<keyword evidence="2" id="KW-0808">Transferase</keyword>
<dbReference type="GO" id="GO:0005829">
    <property type="term" value="C:cytosol"/>
    <property type="evidence" value="ECO:0007669"/>
    <property type="project" value="TreeGrafter"/>
</dbReference>
<dbReference type="AlphaFoldDB" id="A0A0D2J456"/>
<dbReference type="CDD" id="cd03789">
    <property type="entry name" value="GT9_LPS_heptosyltransferase"/>
    <property type="match status" value="1"/>
</dbReference>
<dbReference type="InParanoid" id="A0A0D2J456"/>
<name>A0A0D2J456_9BACT</name>
<dbReference type="GO" id="GO:0008713">
    <property type="term" value="F:ADP-heptose-lipopolysaccharide heptosyltransferase activity"/>
    <property type="evidence" value="ECO:0007669"/>
    <property type="project" value="TreeGrafter"/>
</dbReference>
<gene>
    <name evidence="3" type="ORF">X474_16485</name>
</gene>
<dbReference type="PANTHER" id="PTHR30160">
    <property type="entry name" value="TETRAACYLDISACCHARIDE 4'-KINASE-RELATED"/>
    <property type="match status" value="1"/>
</dbReference>
<evidence type="ECO:0008006" key="5">
    <source>
        <dbReference type="Google" id="ProtNLM"/>
    </source>
</evidence>
<accession>A0A0D2J456</accession>
<evidence type="ECO:0000256" key="2">
    <source>
        <dbReference type="ARBA" id="ARBA00022679"/>
    </source>
</evidence>
<dbReference type="EMBL" id="AZAC01000021">
    <property type="protein sequence ID" value="KIX12924.1"/>
    <property type="molecule type" value="Genomic_DNA"/>
</dbReference>
<dbReference type="Gene3D" id="3.40.50.2000">
    <property type="entry name" value="Glycogen Phosphorylase B"/>
    <property type="match status" value="2"/>
</dbReference>
<dbReference type="InterPro" id="IPR002201">
    <property type="entry name" value="Glyco_trans_9"/>
</dbReference>
<sequence length="331" mass="36321">MKKERALAVCTTALGDTLLCTPALSVLGRKFDLDVLVHQKRLPLLQGNPHIKQLFSYRNNDLVRLFLGGKLCFRKYSRVVVLHANSDVRKLLSFLRYDQAWNLQGWENKAKRLYAMVPDPSQHVIEKRLNLTDLVGADSDPEPMQVYLSEEELYAGRAWLADRGLQDKKLVALCPGAAQIYKTWPASNFGWVAGRLAEKQAACLVVGSAGESGLAEEVQNASGKEVVNALGLPLRLCAAVLAQVEFLITNDTGPMHLCQAVGRPVLALFGPTDAKTIGPILPGSRILETPRTCEKCLTKACQDPVCMRALDKEKVLSVASVMLDSLKGKES</sequence>
<dbReference type="STRING" id="1429043.X474_16485"/>
<dbReference type="OrthoDB" id="9760688at2"/>